<dbReference type="AlphaFoldDB" id="A0A975K8E1"/>
<dbReference type="InterPro" id="IPR009100">
    <property type="entry name" value="AcylCoA_DH/oxidase_NM_dom_sf"/>
</dbReference>
<dbReference type="FunFam" id="2.40.110.10:FF:000011">
    <property type="entry name" value="Acyl-CoA dehydrogenase FadE34"/>
    <property type="match status" value="1"/>
</dbReference>
<dbReference type="InterPro" id="IPR046373">
    <property type="entry name" value="Acyl-CoA_Oxase/DH_mid-dom_sf"/>
</dbReference>
<dbReference type="SUPFAM" id="SSF47203">
    <property type="entry name" value="Acyl-CoA dehydrogenase C-terminal domain-like"/>
    <property type="match status" value="1"/>
</dbReference>
<evidence type="ECO:0000256" key="5">
    <source>
        <dbReference type="ARBA" id="ARBA00023002"/>
    </source>
</evidence>
<evidence type="ECO:0000259" key="7">
    <source>
        <dbReference type="Pfam" id="PF00441"/>
    </source>
</evidence>
<dbReference type="EMBL" id="CP073910">
    <property type="protein sequence ID" value="QUT06706.1"/>
    <property type="molecule type" value="Genomic_DNA"/>
</dbReference>
<dbReference type="Pfam" id="PF02771">
    <property type="entry name" value="Acyl-CoA_dh_N"/>
    <property type="match status" value="1"/>
</dbReference>
<dbReference type="InterPro" id="IPR036250">
    <property type="entry name" value="AcylCo_DH-like_C"/>
</dbReference>
<keyword evidence="5 6" id="KW-0560">Oxidoreductase</keyword>
<evidence type="ECO:0000256" key="6">
    <source>
        <dbReference type="RuleBase" id="RU362125"/>
    </source>
</evidence>
<feature type="domain" description="Acyl-CoA dehydrogenase/oxidase N-terminal" evidence="9">
    <location>
        <begin position="6"/>
        <end position="120"/>
    </location>
</feature>
<dbReference type="InterPro" id="IPR037069">
    <property type="entry name" value="AcylCoA_DH/ox_N_sf"/>
</dbReference>
<dbReference type="Gene3D" id="2.40.110.10">
    <property type="entry name" value="Butyryl-CoA Dehydrogenase, subunit A, domain 2"/>
    <property type="match status" value="1"/>
</dbReference>
<organism evidence="10 11">
    <name type="scientific">Sphingobium phenoxybenzoativorans</name>
    <dbReference type="NCBI Taxonomy" id="1592790"/>
    <lineage>
        <taxon>Bacteria</taxon>
        <taxon>Pseudomonadati</taxon>
        <taxon>Pseudomonadota</taxon>
        <taxon>Alphaproteobacteria</taxon>
        <taxon>Sphingomonadales</taxon>
        <taxon>Sphingomonadaceae</taxon>
        <taxon>Sphingobium</taxon>
    </lineage>
</organism>
<protein>
    <submittedName>
        <fullName evidence="10">Acyl-CoA dehydrogenase family protein</fullName>
    </submittedName>
</protein>
<dbReference type="PANTHER" id="PTHR43292:SF3">
    <property type="entry name" value="ACYL-COA DEHYDROGENASE FADE29"/>
    <property type="match status" value="1"/>
</dbReference>
<evidence type="ECO:0000313" key="10">
    <source>
        <dbReference type="EMBL" id="QUT06706.1"/>
    </source>
</evidence>
<dbReference type="GO" id="GO:0005886">
    <property type="term" value="C:plasma membrane"/>
    <property type="evidence" value="ECO:0007669"/>
    <property type="project" value="TreeGrafter"/>
</dbReference>
<evidence type="ECO:0000313" key="11">
    <source>
        <dbReference type="Proteomes" id="UP000681425"/>
    </source>
</evidence>
<keyword evidence="3 6" id="KW-0285">Flavoprotein</keyword>
<dbReference type="Gene3D" id="1.20.140.10">
    <property type="entry name" value="Butyryl-CoA Dehydrogenase, subunit A, domain 3"/>
    <property type="match status" value="1"/>
</dbReference>
<dbReference type="InterPro" id="IPR052161">
    <property type="entry name" value="Mycobact_Acyl-CoA_DH"/>
</dbReference>
<evidence type="ECO:0000256" key="3">
    <source>
        <dbReference type="ARBA" id="ARBA00022630"/>
    </source>
</evidence>
<evidence type="ECO:0000256" key="2">
    <source>
        <dbReference type="ARBA" id="ARBA00009347"/>
    </source>
</evidence>
<evidence type="ECO:0000256" key="1">
    <source>
        <dbReference type="ARBA" id="ARBA00001974"/>
    </source>
</evidence>
<evidence type="ECO:0000259" key="8">
    <source>
        <dbReference type="Pfam" id="PF02770"/>
    </source>
</evidence>
<evidence type="ECO:0000256" key="4">
    <source>
        <dbReference type="ARBA" id="ARBA00022827"/>
    </source>
</evidence>
<dbReference type="RefSeq" id="WP_070153803.1">
    <property type="nucleotide sequence ID" value="NZ_CP073910.1"/>
</dbReference>
<keyword evidence="11" id="KW-1185">Reference proteome</keyword>
<dbReference type="InterPro" id="IPR009075">
    <property type="entry name" value="AcylCo_DH/oxidase_C"/>
</dbReference>
<feature type="domain" description="Acyl-CoA oxidase/dehydrogenase middle" evidence="8">
    <location>
        <begin position="124"/>
        <end position="218"/>
    </location>
</feature>
<dbReference type="GO" id="GO:0050660">
    <property type="term" value="F:flavin adenine dinucleotide binding"/>
    <property type="evidence" value="ECO:0007669"/>
    <property type="project" value="InterPro"/>
</dbReference>
<sequence length="384" mass="42620">MNLDFTPEDDLFRQEVRAWLADNVPREVRPADGPDMKAFDLAWQKRQYDGGWAGIAWPQEYGGRGFSTIQQLIWYQEYARAGAPYVGVNFVGLLHGGPTLIANGSEEQKTSHLPRILKGEEVWCQGFSEPGSGSDLASLRTRGEIDGDHLVVNGQKIWTSFGQFADFQELLVRTDPDAPKHKGISWVICDMRSPGIRVRPIKTIAGHPEYCEVFYDDVRIPLANVVGGLNNGWRVAMSTLGFERGTGFMAEQVRLATDLEALIATVKARVDLARDTDIQRRLARLRAEVAALQAMTYSSISLNERRGAPGAEASILRLYHGLLTQRLGRMSMEILGAGSLELTDPEEGWTGPYLYSFSRTIGGGTAEIQRNIIAERVLGLPRSR</sequence>
<feature type="domain" description="Acyl-CoA dehydrogenase/oxidase C-terminal" evidence="7">
    <location>
        <begin position="230"/>
        <end position="378"/>
    </location>
</feature>
<dbReference type="InterPro" id="IPR006091">
    <property type="entry name" value="Acyl-CoA_Oxase/DH_mid-dom"/>
</dbReference>
<dbReference type="SUPFAM" id="SSF56645">
    <property type="entry name" value="Acyl-CoA dehydrogenase NM domain-like"/>
    <property type="match status" value="1"/>
</dbReference>
<dbReference type="Pfam" id="PF02770">
    <property type="entry name" value="Acyl-CoA_dh_M"/>
    <property type="match status" value="1"/>
</dbReference>
<comment type="cofactor">
    <cofactor evidence="1 6">
        <name>FAD</name>
        <dbReference type="ChEBI" id="CHEBI:57692"/>
    </cofactor>
</comment>
<accession>A0A975K8E1</accession>
<name>A0A975K8E1_9SPHN</name>
<dbReference type="InterPro" id="IPR013786">
    <property type="entry name" value="AcylCoA_DH/ox_N"/>
</dbReference>
<dbReference type="OrthoDB" id="7795946at2"/>
<dbReference type="GO" id="GO:0016627">
    <property type="term" value="F:oxidoreductase activity, acting on the CH-CH group of donors"/>
    <property type="evidence" value="ECO:0007669"/>
    <property type="project" value="InterPro"/>
</dbReference>
<gene>
    <name evidence="10" type="ORF">KFK14_04490</name>
</gene>
<dbReference type="Gene3D" id="1.10.540.10">
    <property type="entry name" value="Acyl-CoA dehydrogenase/oxidase, N-terminal domain"/>
    <property type="match status" value="1"/>
</dbReference>
<dbReference type="Proteomes" id="UP000681425">
    <property type="component" value="Chromosome"/>
</dbReference>
<dbReference type="KEGG" id="spph:KFK14_04490"/>
<keyword evidence="4 6" id="KW-0274">FAD</keyword>
<reference evidence="10" key="1">
    <citation type="submission" date="2021-04" db="EMBL/GenBank/DDBJ databases">
        <title>Isolation of p-tert-butylphenol degrading bacteria Sphingobium phenoxybenzoativorans Tas13 from active sludge.</title>
        <authorList>
            <person name="Li Y."/>
        </authorList>
    </citation>
    <scope>NUCLEOTIDE SEQUENCE</scope>
    <source>
        <strain evidence="10">Tas13</strain>
    </source>
</reference>
<proteinExistence type="inferred from homology"/>
<evidence type="ECO:0000259" key="9">
    <source>
        <dbReference type="Pfam" id="PF02771"/>
    </source>
</evidence>
<comment type="similarity">
    <text evidence="2 6">Belongs to the acyl-CoA dehydrogenase family.</text>
</comment>
<dbReference type="PANTHER" id="PTHR43292">
    <property type="entry name" value="ACYL-COA DEHYDROGENASE"/>
    <property type="match status" value="1"/>
</dbReference>
<dbReference type="Pfam" id="PF00441">
    <property type="entry name" value="Acyl-CoA_dh_1"/>
    <property type="match status" value="1"/>
</dbReference>